<dbReference type="GeneID" id="19174212"/>
<dbReference type="eggNOG" id="ENOG502SX5K">
    <property type="taxonomic scope" value="Eukaryota"/>
</dbReference>
<name>W9Y3E6_9EURO</name>
<dbReference type="Proteomes" id="UP000019478">
    <property type="component" value="Unassembled WGS sequence"/>
</dbReference>
<dbReference type="AlphaFoldDB" id="W9Y3E6"/>
<keyword evidence="3" id="KW-1185">Reference proteome</keyword>
<dbReference type="STRING" id="1182542.W9Y3E6"/>
<proteinExistence type="predicted"/>
<dbReference type="OrthoDB" id="3521097at2759"/>
<reference evidence="2 3" key="1">
    <citation type="submission" date="2013-03" db="EMBL/GenBank/DDBJ databases">
        <title>The Genome Sequence of Capronia epimyces CBS 606.96.</title>
        <authorList>
            <consortium name="The Broad Institute Genomics Platform"/>
            <person name="Cuomo C."/>
            <person name="de Hoog S."/>
            <person name="Gorbushina A."/>
            <person name="Walker B."/>
            <person name="Young S.K."/>
            <person name="Zeng Q."/>
            <person name="Gargeya S."/>
            <person name="Fitzgerald M."/>
            <person name="Haas B."/>
            <person name="Abouelleil A."/>
            <person name="Allen A.W."/>
            <person name="Alvarado L."/>
            <person name="Arachchi H.M."/>
            <person name="Berlin A.M."/>
            <person name="Chapman S.B."/>
            <person name="Gainer-Dewar J."/>
            <person name="Goldberg J."/>
            <person name="Griggs A."/>
            <person name="Gujja S."/>
            <person name="Hansen M."/>
            <person name="Howarth C."/>
            <person name="Imamovic A."/>
            <person name="Ireland A."/>
            <person name="Larimer J."/>
            <person name="McCowan C."/>
            <person name="Murphy C."/>
            <person name="Pearson M."/>
            <person name="Poon T.W."/>
            <person name="Priest M."/>
            <person name="Roberts A."/>
            <person name="Saif S."/>
            <person name="Shea T."/>
            <person name="Sisk P."/>
            <person name="Sykes S."/>
            <person name="Wortman J."/>
            <person name="Nusbaum C."/>
            <person name="Birren B."/>
        </authorList>
    </citation>
    <scope>NUCLEOTIDE SEQUENCE [LARGE SCALE GENOMIC DNA]</scope>
    <source>
        <strain evidence="2 3">CBS 606.96</strain>
    </source>
</reference>
<organism evidence="2 3">
    <name type="scientific">Capronia epimyces CBS 606.96</name>
    <dbReference type="NCBI Taxonomy" id="1182542"/>
    <lineage>
        <taxon>Eukaryota</taxon>
        <taxon>Fungi</taxon>
        <taxon>Dikarya</taxon>
        <taxon>Ascomycota</taxon>
        <taxon>Pezizomycotina</taxon>
        <taxon>Eurotiomycetes</taxon>
        <taxon>Chaetothyriomycetidae</taxon>
        <taxon>Chaetothyriales</taxon>
        <taxon>Herpotrichiellaceae</taxon>
        <taxon>Capronia</taxon>
    </lineage>
</organism>
<comment type="caution">
    <text evidence="2">The sequence shown here is derived from an EMBL/GenBank/DDBJ whole genome shotgun (WGS) entry which is preliminary data.</text>
</comment>
<evidence type="ECO:0000313" key="3">
    <source>
        <dbReference type="Proteomes" id="UP000019478"/>
    </source>
</evidence>
<dbReference type="RefSeq" id="XP_007738412.1">
    <property type="nucleotide sequence ID" value="XM_007740222.1"/>
</dbReference>
<dbReference type="EMBL" id="AMGY01000011">
    <property type="protein sequence ID" value="EXJ76974.1"/>
    <property type="molecule type" value="Genomic_DNA"/>
</dbReference>
<gene>
    <name evidence="2" type="ORF">A1O3_10131</name>
</gene>
<feature type="region of interest" description="Disordered" evidence="1">
    <location>
        <begin position="337"/>
        <end position="359"/>
    </location>
</feature>
<accession>W9Y3E6</accession>
<evidence type="ECO:0008006" key="4">
    <source>
        <dbReference type="Google" id="ProtNLM"/>
    </source>
</evidence>
<evidence type="ECO:0000313" key="2">
    <source>
        <dbReference type="EMBL" id="EXJ76974.1"/>
    </source>
</evidence>
<sequence length="359" mass="40867">MAHPNLNLLTGLRDREMGLSDNALSALRSRQRHFGHDARDRTETVAIPAGIRDRTETAAIPAGIQDSPVSSMAAALRTKLEDLPQLNIQNLDSRHTEEKLFACPFAKHDKSRYSKHNKHEKQYRVCTRGIWPDISRLKQHLFRVHWRGIHCVRCFTEFDNKSLRDAHIRTDRCLMVNCPYPEKFAEVQYNEIRRKRPTSTPEQVWYTIYGILFPSQPQPENPYANNVNIPPLPAPPDFSYTQSEDWTGTEKDMAMTALSGLVRKSDRPYADNVKTSPLSALNHPLVPADILAPIPPSVPAPPSSHHRFSYTLSEDWTGTEKDMAIIMLSGLVRKSDRLEPDLGSGSAEREGKRRRLGYR</sequence>
<dbReference type="PANTHER" id="PTHR38166:SF1">
    <property type="entry name" value="C2H2-TYPE DOMAIN-CONTAINING PROTEIN"/>
    <property type="match status" value="1"/>
</dbReference>
<dbReference type="HOGENOM" id="CLU_771591_0_0_1"/>
<evidence type="ECO:0000256" key="1">
    <source>
        <dbReference type="SAM" id="MobiDB-lite"/>
    </source>
</evidence>
<dbReference type="PANTHER" id="PTHR38166">
    <property type="entry name" value="C2H2-TYPE DOMAIN-CONTAINING PROTEIN-RELATED"/>
    <property type="match status" value="1"/>
</dbReference>
<protein>
    <recommendedName>
        <fullName evidence="4">C2H2-type domain-containing protein</fullName>
    </recommendedName>
</protein>